<dbReference type="InterPro" id="IPR050242">
    <property type="entry name" value="JAMM_MPN+_peptidase_M67A"/>
</dbReference>
<dbReference type="InterPro" id="IPR040961">
    <property type="entry name" value="CSN5_C"/>
</dbReference>
<keyword evidence="11" id="KW-0862">Zinc</keyword>
<dbReference type="SUPFAM" id="SSF47095">
    <property type="entry name" value="HMG-box"/>
    <property type="match status" value="1"/>
</dbReference>
<proteinExistence type="inferred from homology"/>
<comment type="subunit">
    <text evidence="4">Component of the COP9 signalosome (CSN) complex.</text>
</comment>
<dbReference type="Pfam" id="PF18323">
    <property type="entry name" value="CSN5_C"/>
    <property type="match status" value="1"/>
</dbReference>
<protein>
    <recommendedName>
        <fullName evidence="5">COP9 signalosome complex subunit 5</fullName>
    </recommendedName>
</protein>
<evidence type="ECO:0000259" key="17">
    <source>
        <dbReference type="PROSITE" id="PS50249"/>
    </source>
</evidence>
<dbReference type="FunFam" id="3.40.140.10:FF:000203">
    <property type="entry name" value="COP9 signalosome complex subunit 5"/>
    <property type="match status" value="1"/>
</dbReference>
<evidence type="ECO:0000256" key="9">
    <source>
        <dbReference type="ARBA" id="ARBA00022790"/>
    </source>
</evidence>
<dbReference type="InterPro" id="IPR000555">
    <property type="entry name" value="JAMM/MPN+_dom"/>
</dbReference>
<feature type="domain" description="MPN" evidence="17">
    <location>
        <begin position="1"/>
        <end position="123"/>
    </location>
</feature>
<dbReference type="CDD" id="cd01389">
    <property type="entry name" value="HMG-box_ROX1-like"/>
    <property type="match status" value="1"/>
</dbReference>
<dbReference type="CDD" id="cd08069">
    <property type="entry name" value="MPN_RPN11_CSN5"/>
    <property type="match status" value="1"/>
</dbReference>
<reference evidence="18 19" key="1">
    <citation type="journal article" date="2020" name="ISME J.">
        <title>Uncovering the hidden diversity of litter-decomposition mechanisms in mushroom-forming fungi.</title>
        <authorList>
            <person name="Floudas D."/>
            <person name="Bentzer J."/>
            <person name="Ahren D."/>
            <person name="Johansson T."/>
            <person name="Persson P."/>
            <person name="Tunlid A."/>
        </authorList>
    </citation>
    <scope>NUCLEOTIDE SEQUENCE [LARGE SCALE GENOMIC DNA]</scope>
    <source>
        <strain evidence="18 19">CBS 291.85</strain>
    </source>
</reference>
<dbReference type="PANTHER" id="PTHR10410">
    <property type="entry name" value="EUKARYOTIC TRANSLATION INITIATION FACTOR 3 -RELATED"/>
    <property type="match status" value="1"/>
</dbReference>
<evidence type="ECO:0000256" key="3">
    <source>
        <dbReference type="ARBA" id="ARBA00006008"/>
    </source>
</evidence>
<evidence type="ECO:0000256" key="4">
    <source>
        <dbReference type="ARBA" id="ARBA00011098"/>
    </source>
</evidence>
<comment type="caution">
    <text evidence="18">The sequence shown here is derived from an EMBL/GenBank/DDBJ whole genome shotgun (WGS) entry which is preliminary data.</text>
</comment>
<keyword evidence="19" id="KW-1185">Reference proteome</keyword>
<dbReference type="SMART" id="SM00232">
    <property type="entry name" value="JAB_MPN"/>
    <property type="match status" value="1"/>
</dbReference>
<feature type="region of interest" description="Disordered" evidence="15">
    <location>
        <begin position="562"/>
        <end position="606"/>
    </location>
</feature>
<keyword evidence="12" id="KW-0482">Metalloprotease</keyword>
<evidence type="ECO:0000256" key="2">
    <source>
        <dbReference type="ARBA" id="ARBA00004496"/>
    </source>
</evidence>
<accession>A0A8H5CBW7</accession>
<feature type="domain" description="HMG box" evidence="16">
    <location>
        <begin position="442"/>
        <end position="508"/>
    </location>
</feature>
<evidence type="ECO:0000256" key="10">
    <source>
        <dbReference type="ARBA" id="ARBA00022801"/>
    </source>
</evidence>
<evidence type="ECO:0000313" key="19">
    <source>
        <dbReference type="Proteomes" id="UP000559256"/>
    </source>
</evidence>
<dbReference type="GO" id="GO:0046872">
    <property type="term" value="F:metal ion binding"/>
    <property type="evidence" value="ECO:0007669"/>
    <property type="project" value="UniProtKB-KW"/>
</dbReference>
<evidence type="ECO:0000256" key="6">
    <source>
        <dbReference type="ARBA" id="ARBA00022490"/>
    </source>
</evidence>
<evidence type="ECO:0000256" key="5">
    <source>
        <dbReference type="ARBA" id="ARBA00014880"/>
    </source>
</evidence>
<dbReference type="GO" id="GO:0008237">
    <property type="term" value="F:metallopeptidase activity"/>
    <property type="evidence" value="ECO:0007669"/>
    <property type="project" value="UniProtKB-KW"/>
</dbReference>
<feature type="region of interest" description="Disordered" evidence="15">
    <location>
        <begin position="213"/>
        <end position="247"/>
    </location>
</feature>
<dbReference type="GO" id="GO:0008180">
    <property type="term" value="C:COP9 signalosome"/>
    <property type="evidence" value="ECO:0007669"/>
    <property type="project" value="UniProtKB-KW"/>
</dbReference>
<dbReference type="Proteomes" id="UP000559256">
    <property type="component" value="Unassembled WGS sequence"/>
</dbReference>
<evidence type="ECO:0000256" key="14">
    <source>
        <dbReference type="PROSITE-ProRule" id="PRU00267"/>
    </source>
</evidence>
<dbReference type="GO" id="GO:0003677">
    <property type="term" value="F:DNA binding"/>
    <property type="evidence" value="ECO:0007669"/>
    <property type="project" value="UniProtKB-UniRule"/>
</dbReference>
<keyword evidence="7" id="KW-0645">Protease</keyword>
<dbReference type="SUPFAM" id="SSF102712">
    <property type="entry name" value="JAB1/MPN domain"/>
    <property type="match status" value="1"/>
</dbReference>
<evidence type="ECO:0000256" key="1">
    <source>
        <dbReference type="ARBA" id="ARBA00004123"/>
    </source>
</evidence>
<dbReference type="OrthoDB" id="605656at2759"/>
<feature type="compositionally biased region" description="Basic and acidic residues" evidence="15">
    <location>
        <begin position="222"/>
        <end position="247"/>
    </location>
</feature>
<evidence type="ECO:0000313" key="18">
    <source>
        <dbReference type="EMBL" id="KAF5337913.1"/>
    </source>
</evidence>
<gene>
    <name evidence="18" type="ORF">D9758_013128</name>
</gene>
<feature type="region of interest" description="Disordered" evidence="15">
    <location>
        <begin position="825"/>
        <end position="846"/>
    </location>
</feature>
<evidence type="ECO:0000256" key="12">
    <source>
        <dbReference type="ARBA" id="ARBA00023049"/>
    </source>
</evidence>
<dbReference type="Gene3D" id="1.10.30.10">
    <property type="entry name" value="High mobility group box domain"/>
    <property type="match status" value="1"/>
</dbReference>
<dbReference type="EMBL" id="JAACJM010000203">
    <property type="protein sequence ID" value="KAF5337913.1"/>
    <property type="molecule type" value="Genomic_DNA"/>
</dbReference>
<keyword evidence="14" id="KW-0238">DNA-binding</keyword>
<keyword evidence="13 14" id="KW-0539">Nucleus</keyword>
<evidence type="ECO:0000256" key="15">
    <source>
        <dbReference type="SAM" id="MobiDB-lite"/>
    </source>
</evidence>
<sequence>MVGVPYEIMGMMQGKVVGTTLVILDSFALPVQGTETRVNAGNEAFEHMVSYWQGSQQAGRPENLIGWYHSHPGYGCWLSGIDVSTQLEHQKHQDPFVAVVVDPNRTMTAGKVDIGAFRTYPENYTPPNVSASEYQSIPLSKIEDFGVHANQYYQLEVEIFKSSLETQLLDLLWNKYWVNTLSQSPLISNRAYAASQLADLNLKLSKVQSTISNTRATLPASKGKEDGKQKEKEDQQKKKENELAKSVKDSTKISIEAQHGLISQVVKDFVFSMRPGTRPLPNNEVSSESGPLPVVPLTGTAPYSCSPDTNAYEEACQMGKYVKGNDHDVLSQRGTFPALTVCDDELESFDSHGPKCDNVLEPFNSHGPKHLLCLISILFQPMEHTFKFDLTPEPTLHDLQADSPLSEGSIESVDCTPIELDPVFESGSSPRPSRSTADALKLKRPRNAFIIFRSEACKGFKSVERDNRHISHMASHLWNNLCEERKAIYRRMANEEKARHREMYPDYRFTPKPRSRPVIRRNVKRATQPHLERSAKIADMYKRGLREDDLKEATAKLDEECPIVEEDEVQEEKGKGSNKRRRSPVTTRRTGSRSQSASSDASESSSSVVVAPLSALDEPSLVFRSPILPSCPHVPSRRLPSEASSGAIRLPSSNQERSSVPTGKSLPFARHLSATEELASQPLSDFRLHDQVTELVVTSPGYLGYQSTPAISDDNSHVVFQVHPHSQSHSNPFFVLGYQHCVAYPQQDSSIYTENVNGRPQFSIHAPEQPTQYSMHVHPQPPYGLNTDHHDQASMLFKSVHLSPRFHAPQNMPVPMPSFATRDSSFGYESEEFSSPESGHLLPFSNSPELGSPLSLPETAGHYSASPIDDMGAISVRFYNDVLGSLQQCHEHASPGHHAEEALPADASSQVVGHLENLDLGPSVEGIEWSQYLNLDQFIG</sequence>
<keyword evidence="6" id="KW-0963">Cytoplasm</keyword>
<comment type="similarity">
    <text evidence="3">Belongs to the peptidase M67A family. CSN5 subfamily.</text>
</comment>
<feature type="compositionally biased region" description="Low complexity" evidence="15">
    <location>
        <begin position="592"/>
        <end position="606"/>
    </location>
</feature>
<comment type="subcellular location">
    <subcellularLocation>
        <location evidence="2">Cytoplasm</location>
    </subcellularLocation>
    <subcellularLocation>
        <location evidence="1">Nucleus</location>
    </subcellularLocation>
</comment>
<dbReference type="Gene3D" id="3.40.140.10">
    <property type="entry name" value="Cytidine Deaminase, domain 2"/>
    <property type="match status" value="1"/>
</dbReference>
<dbReference type="InterPro" id="IPR036910">
    <property type="entry name" value="HMG_box_dom_sf"/>
</dbReference>
<keyword evidence="9" id="KW-0736">Signalosome</keyword>
<dbReference type="PROSITE" id="PS50118">
    <property type="entry name" value="HMG_BOX_2"/>
    <property type="match status" value="1"/>
</dbReference>
<name>A0A8H5CBW7_9AGAR</name>
<evidence type="ECO:0000256" key="8">
    <source>
        <dbReference type="ARBA" id="ARBA00022723"/>
    </source>
</evidence>
<feature type="DNA-binding region" description="HMG box" evidence="14">
    <location>
        <begin position="442"/>
        <end position="508"/>
    </location>
</feature>
<evidence type="ECO:0000256" key="11">
    <source>
        <dbReference type="ARBA" id="ARBA00022833"/>
    </source>
</evidence>
<evidence type="ECO:0000256" key="13">
    <source>
        <dbReference type="ARBA" id="ARBA00023242"/>
    </source>
</evidence>
<evidence type="ECO:0000256" key="7">
    <source>
        <dbReference type="ARBA" id="ARBA00022670"/>
    </source>
</evidence>
<dbReference type="GO" id="GO:0006508">
    <property type="term" value="P:proteolysis"/>
    <property type="evidence" value="ECO:0007669"/>
    <property type="project" value="UniProtKB-KW"/>
</dbReference>
<dbReference type="InterPro" id="IPR037518">
    <property type="entry name" value="MPN"/>
</dbReference>
<feature type="compositionally biased region" description="Polar residues" evidence="15">
    <location>
        <begin position="651"/>
        <end position="662"/>
    </location>
</feature>
<dbReference type="SMART" id="SM00398">
    <property type="entry name" value="HMG"/>
    <property type="match status" value="1"/>
</dbReference>
<dbReference type="Pfam" id="PF01398">
    <property type="entry name" value="JAB"/>
    <property type="match status" value="1"/>
</dbReference>
<dbReference type="PROSITE" id="PS50249">
    <property type="entry name" value="MPN"/>
    <property type="match status" value="1"/>
</dbReference>
<evidence type="ECO:0000259" key="16">
    <source>
        <dbReference type="PROSITE" id="PS50118"/>
    </source>
</evidence>
<dbReference type="Pfam" id="PF00505">
    <property type="entry name" value="HMG_box"/>
    <property type="match status" value="1"/>
</dbReference>
<dbReference type="InterPro" id="IPR009071">
    <property type="entry name" value="HMG_box_dom"/>
</dbReference>
<keyword evidence="8" id="KW-0479">Metal-binding</keyword>
<dbReference type="GO" id="GO:0005737">
    <property type="term" value="C:cytoplasm"/>
    <property type="evidence" value="ECO:0007669"/>
    <property type="project" value="UniProtKB-SubCell"/>
</dbReference>
<organism evidence="18 19">
    <name type="scientific">Tetrapyrgos nigripes</name>
    <dbReference type="NCBI Taxonomy" id="182062"/>
    <lineage>
        <taxon>Eukaryota</taxon>
        <taxon>Fungi</taxon>
        <taxon>Dikarya</taxon>
        <taxon>Basidiomycota</taxon>
        <taxon>Agaricomycotina</taxon>
        <taxon>Agaricomycetes</taxon>
        <taxon>Agaricomycetidae</taxon>
        <taxon>Agaricales</taxon>
        <taxon>Marasmiineae</taxon>
        <taxon>Marasmiaceae</taxon>
        <taxon>Tetrapyrgos</taxon>
    </lineage>
</organism>
<keyword evidence="10" id="KW-0378">Hydrolase</keyword>
<dbReference type="AlphaFoldDB" id="A0A8H5CBW7"/>
<feature type="region of interest" description="Disordered" evidence="15">
    <location>
        <begin position="635"/>
        <end position="665"/>
    </location>
</feature>